<reference evidence="1 3" key="1">
    <citation type="submission" date="2017-11" db="EMBL/GenBank/DDBJ databases">
        <title>The genome of Rhizophagus clarus HR1 reveals common genetic basis of auxotrophy among arbuscular mycorrhizal fungi.</title>
        <authorList>
            <person name="Kobayashi Y."/>
        </authorList>
    </citation>
    <scope>NUCLEOTIDE SEQUENCE [LARGE SCALE GENOMIC DNA]</scope>
    <source>
        <strain evidence="1 3">HR1</strain>
    </source>
</reference>
<gene>
    <name evidence="2" type="ORF">RCL2_001499500</name>
    <name evidence="1" type="ORF">RclHR1_05800002</name>
</gene>
<dbReference type="SUPFAM" id="SSF52047">
    <property type="entry name" value="RNI-like"/>
    <property type="match status" value="1"/>
</dbReference>
<organism evidence="1 3">
    <name type="scientific">Rhizophagus clarus</name>
    <dbReference type="NCBI Taxonomy" id="94130"/>
    <lineage>
        <taxon>Eukaryota</taxon>
        <taxon>Fungi</taxon>
        <taxon>Fungi incertae sedis</taxon>
        <taxon>Mucoromycota</taxon>
        <taxon>Glomeromycotina</taxon>
        <taxon>Glomeromycetes</taxon>
        <taxon>Glomerales</taxon>
        <taxon>Glomeraceae</taxon>
        <taxon>Rhizophagus</taxon>
    </lineage>
</organism>
<comment type="caution">
    <text evidence="1">The sequence shown here is derived from an EMBL/GenBank/DDBJ whole genome shotgun (WGS) entry which is preliminary data.</text>
</comment>
<dbReference type="Proteomes" id="UP000615446">
    <property type="component" value="Unassembled WGS sequence"/>
</dbReference>
<reference evidence="2" key="2">
    <citation type="submission" date="2019-10" db="EMBL/GenBank/DDBJ databases">
        <title>Conservation and host-specific expression of non-tandemly repeated heterogenous ribosome RNA gene in arbuscular mycorrhizal fungi.</title>
        <authorList>
            <person name="Maeda T."/>
            <person name="Kobayashi Y."/>
            <person name="Nakagawa T."/>
            <person name="Ezawa T."/>
            <person name="Yamaguchi K."/>
            <person name="Bino T."/>
            <person name="Nishimoto Y."/>
            <person name="Shigenobu S."/>
            <person name="Kawaguchi M."/>
        </authorList>
    </citation>
    <scope>NUCLEOTIDE SEQUENCE</scope>
    <source>
        <strain evidence="2">HR1</strain>
    </source>
</reference>
<accession>A0A2Z6S1K1</accession>
<proteinExistence type="predicted"/>
<dbReference type="EMBL" id="BEXD01003960">
    <property type="protein sequence ID" value="GBC04675.1"/>
    <property type="molecule type" value="Genomic_DNA"/>
</dbReference>
<sequence length="529" mass="62168">MASASFLLSECLEIIFSKLTEYPSSDVKINVPTKDLYSCTLVSRHWCRVATPLLYAYPFHHFRYNYSRQNYYKLIRTLLSCIQQFDKNVLQLPHNDINSNITFNYIPLIRGLVFNKFMFRTKLICDEYNKRIWLSEYNLKNISDTSIITIMDNLIKFICKHCNNLTTLEFSFLIRNDDDIIKLLTLKGHNGESKLSNLKELYYPRHILYSQNINILNSFYLSPLNNVHNLKLLYVCKDGFNSDTKARLLSKFISSQKMLQHFILSGTIKYENEYNFDNEEVLANFFNKLLYNDNNDYSFIINSLTTQSETLQILEFIDLGNIIINLNSLQSFKNIRKLKLDKCMINDLHYWLMDLKNLKVFEITKYDTTESSLFKLIQSIQSITSNLAKLIINDECEFNDYTELYKQIPLYLYSLTHLKLPHILVLELIPIFNSCTNLVYLSVVLLEEETEMLNRLGKSVPKTLKRIQFRKLLGTSRISAPYELLEAFLEACVNNGSILKYVEYECKDLEKSNDNVTERYGIKVIKYSK</sequence>
<evidence type="ECO:0000313" key="3">
    <source>
        <dbReference type="Proteomes" id="UP000247702"/>
    </source>
</evidence>
<evidence type="ECO:0000313" key="1">
    <source>
        <dbReference type="EMBL" id="GBC04675.1"/>
    </source>
</evidence>
<dbReference type="Proteomes" id="UP000247702">
    <property type="component" value="Unassembled WGS sequence"/>
</dbReference>
<dbReference type="AlphaFoldDB" id="A0A2Z6S1K1"/>
<dbReference type="EMBL" id="BLAL01000175">
    <property type="protein sequence ID" value="GES88031.1"/>
    <property type="molecule type" value="Genomic_DNA"/>
</dbReference>
<name>A0A2Z6S1K1_9GLOM</name>
<keyword evidence="3" id="KW-1185">Reference proteome</keyword>
<protein>
    <submittedName>
        <fullName evidence="1">Uncharacterized protein</fullName>
    </submittedName>
</protein>
<dbReference type="OrthoDB" id="2342687at2759"/>
<evidence type="ECO:0000313" key="2">
    <source>
        <dbReference type="EMBL" id="GES88031.1"/>
    </source>
</evidence>